<dbReference type="InterPro" id="IPR051147">
    <property type="entry name" value="CFAP_domain-containing"/>
</dbReference>
<evidence type="ECO:0000259" key="7">
    <source>
        <dbReference type="Pfam" id="PF13863"/>
    </source>
</evidence>
<dbReference type="RefSeq" id="XP_054383495.1">
    <property type="nucleotide sequence ID" value="XM_054527520.1"/>
</dbReference>
<dbReference type="RefSeq" id="XP_002823654.2">
    <property type="nucleotide sequence ID" value="XM_002823608.4"/>
</dbReference>
<organism evidence="9 10">
    <name type="scientific">Pongo abelii</name>
    <name type="common">Sumatran orangutan</name>
    <name type="synonym">Pongo pygmaeus abelii</name>
    <dbReference type="NCBI Taxonomy" id="9601"/>
    <lineage>
        <taxon>Eukaryota</taxon>
        <taxon>Metazoa</taxon>
        <taxon>Chordata</taxon>
        <taxon>Craniata</taxon>
        <taxon>Vertebrata</taxon>
        <taxon>Euteleostomi</taxon>
        <taxon>Mammalia</taxon>
        <taxon>Eutheria</taxon>
        <taxon>Euarchontoglires</taxon>
        <taxon>Primates</taxon>
        <taxon>Haplorrhini</taxon>
        <taxon>Catarrhini</taxon>
        <taxon>Hominidae</taxon>
        <taxon>Pongo</taxon>
    </lineage>
</organism>
<evidence type="ECO:0000256" key="3">
    <source>
        <dbReference type="ARBA" id="ARBA00023069"/>
    </source>
</evidence>
<keyword evidence="2 5" id="KW-0175">Coiled coil</keyword>
<dbReference type="GO" id="GO:0061827">
    <property type="term" value="C:sperm head"/>
    <property type="evidence" value="ECO:0007669"/>
    <property type="project" value="Ensembl"/>
</dbReference>
<keyword evidence="4" id="KW-0966">Cell projection</keyword>
<dbReference type="GO" id="GO:0036126">
    <property type="term" value="C:sperm flagellum"/>
    <property type="evidence" value="ECO:0007669"/>
    <property type="project" value="Ensembl"/>
</dbReference>
<dbReference type="OMA" id="HSKPPSG"/>
<name>H2NIB3_PONAB</name>
<dbReference type="OrthoDB" id="10264063at2759"/>
<feature type="coiled-coil region" evidence="5">
    <location>
        <begin position="384"/>
        <end position="411"/>
    </location>
</feature>
<dbReference type="CTD" id="120935"/>
<dbReference type="Pfam" id="PF13863">
    <property type="entry name" value="DUF4200"/>
    <property type="match status" value="1"/>
</dbReference>
<accession>A0A2J8XMY4</accession>
<reference evidence="9 10" key="1">
    <citation type="submission" date="2008-02" db="EMBL/GenBank/DDBJ databases">
        <title>A 6x draft sequence assembly of the Pongo pygmaeus abelii genome.</title>
        <authorList>
            <person name="Wilson R.K."/>
            <person name="Mardis E."/>
        </authorList>
    </citation>
    <scope>NUCLEOTIDE SEQUENCE [LARGE SCALE GENOMIC DNA]</scope>
</reference>
<accession>H2NIB3</accession>
<proteinExistence type="predicted"/>
<feature type="coiled-coil region" evidence="5">
    <location>
        <begin position="485"/>
        <end position="521"/>
    </location>
</feature>
<keyword evidence="3" id="KW-0969">Cilium</keyword>
<dbReference type="GO" id="GO:0001675">
    <property type="term" value="P:acrosome assembly"/>
    <property type="evidence" value="ECO:0007669"/>
    <property type="project" value="Ensembl"/>
</dbReference>
<dbReference type="GO" id="GO:0120316">
    <property type="term" value="P:sperm flagellum assembly"/>
    <property type="evidence" value="ECO:0007669"/>
    <property type="project" value="Ensembl"/>
</dbReference>
<protein>
    <submittedName>
        <fullName evidence="8">CCDC38 isoform 1</fullName>
    </submittedName>
    <submittedName>
        <fullName evidence="9">Coiled-coil domain containing 38</fullName>
    </submittedName>
</protein>
<dbReference type="InterPro" id="IPR025252">
    <property type="entry name" value="DUF4200"/>
</dbReference>
<dbReference type="EMBL" id="NDHI03003364">
    <property type="protein sequence ID" value="PNJ83372.1"/>
    <property type="molecule type" value="Genomic_DNA"/>
</dbReference>
<gene>
    <name evidence="9" type="primary">CCDC38</name>
    <name evidence="8" type="ORF">CR201_G0001405</name>
</gene>
<evidence type="ECO:0000256" key="1">
    <source>
        <dbReference type="ARBA" id="ARBA00004138"/>
    </source>
</evidence>
<sequence length="562" mass="65341">MSSNLLPTLNSGGKVKDGSTKEERPYKIFFRDLFLFKENEMAAKEMEKFMNHNMKVYQKTTFSSRMKSHSYLSQLAFYPKRSGRSFEKFGPGPAPIPRLIEGSDTKRTVHEFINDQRDRFLLEYALSTKRNTIKKFEKDIAMRERQLKKAEKKLQDDALAFEEFLRENDQRSVDALKMAAQETINKLQMTAELKKASMEVQAVKSEIAKTEFLLREYMKYGFFLLQMSPKHWQIQQALKRAQASKSKANILPKTLAKLSLHSSNKEGILEESGRTAVLSEDASQGRDSQGKSSRSLTRTPEKRKSNLAESFGSEDSLDFLLDDEMDFDLEPALYFKEPEELLQVLRELEEQNLTLFQYSQDVDENLEEVNKREKVIQDKTNSNIEFLLEQEEMLKANCVREEEKAAELQLRSRLFSFGEFNSDAQEILIDSLSKKITQVYKVCIGDAEDDGLNPIQKLVKVESRLVELCDLIESIPKENVEAIERMKQKERRQKFREEKMKEKQRHQEERLKAALEKAVAQPKKKLGRRLVFHSKPPSGNKQQLPLVNETKTKSQEEEFFFT</sequence>
<evidence type="ECO:0000256" key="5">
    <source>
        <dbReference type="SAM" id="Coils"/>
    </source>
</evidence>
<feature type="compositionally biased region" description="Polar residues" evidence="6">
    <location>
        <begin position="281"/>
        <end position="298"/>
    </location>
</feature>
<dbReference type="GeneID" id="100452128"/>
<evidence type="ECO:0000256" key="2">
    <source>
        <dbReference type="ARBA" id="ARBA00023054"/>
    </source>
</evidence>
<dbReference type="KEGG" id="pon:100452128"/>
<dbReference type="Ensembl" id="ENSPPYT00000005745.2">
    <property type="protein sequence ID" value="ENSPPYP00000005531.1"/>
    <property type="gene ID" value="ENSPPYG00000004848.2"/>
</dbReference>
<reference evidence="9" key="3">
    <citation type="submission" date="2025-05" db="UniProtKB">
        <authorList>
            <consortium name="Ensembl"/>
        </authorList>
    </citation>
    <scope>IDENTIFICATION</scope>
</reference>
<dbReference type="PANTHER" id="PTHR21683">
    <property type="entry name" value="COILED-COIL DOMAIN-CONTAINING PROTEIN 42 LIKE-2-LIKE-RELATED"/>
    <property type="match status" value="1"/>
</dbReference>
<evidence type="ECO:0000256" key="6">
    <source>
        <dbReference type="SAM" id="MobiDB-lite"/>
    </source>
</evidence>
<feature type="region of interest" description="Disordered" evidence="6">
    <location>
        <begin position="521"/>
        <end position="562"/>
    </location>
</feature>
<evidence type="ECO:0000313" key="8">
    <source>
        <dbReference type="EMBL" id="PNJ83372.1"/>
    </source>
</evidence>
<dbReference type="GO" id="GO:0048471">
    <property type="term" value="C:perinuclear region of cytoplasm"/>
    <property type="evidence" value="ECO:0007669"/>
    <property type="project" value="Ensembl"/>
</dbReference>
<dbReference type="HOGENOM" id="CLU_026271_1_0_1"/>
<dbReference type="Proteomes" id="UP000001595">
    <property type="component" value="Chromosome 12"/>
</dbReference>
<keyword evidence="10" id="KW-1185">Reference proteome</keyword>
<evidence type="ECO:0000313" key="10">
    <source>
        <dbReference type="Proteomes" id="UP000001595"/>
    </source>
</evidence>
<feature type="compositionally biased region" description="Basic residues" evidence="6">
    <location>
        <begin position="522"/>
        <end position="532"/>
    </location>
</feature>
<dbReference type="GO" id="GO:0061649">
    <property type="term" value="F:ubiquitin-modified histone reader activity"/>
    <property type="evidence" value="ECO:0007669"/>
    <property type="project" value="Ensembl"/>
</dbReference>
<feature type="domain" description="DUF4200" evidence="7">
    <location>
        <begin position="112"/>
        <end position="230"/>
    </location>
</feature>
<reference evidence="8" key="2">
    <citation type="submission" date="2017-12" db="EMBL/GenBank/DDBJ databases">
        <title>High-resolution comparative analysis of great ape genomes.</title>
        <authorList>
            <person name="Pollen A."/>
            <person name="Hastie A."/>
            <person name="Hormozdiari F."/>
            <person name="Dougherty M."/>
            <person name="Liu R."/>
            <person name="Chaisson M."/>
            <person name="Hoppe E."/>
            <person name="Hill C."/>
            <person name="Pang A."/>
            <person name="Hillier L."/>
            <person name="Baker C."/>
            <person name="Armstrong J."/>
            <person name="Shendure J."/>
            <person name="Paten B."/>
            <person name="Wilson R."/>
            <person name="Chao H."/>
            <person name="Schneider V."/>
            <person name="Ventura M."/>
            <person name="Kronenberg Z."/>
            <person name="Murali S."/>
            <person name="Gordon D."/>
            <person name="Cantsilieris S."/>
            <person name="Munson K."/>
            <person name="Nelson B."/>
            <person name="Raja A."/>
            <person name="Underwood J."/>
            <person name="Diekhans M."/>
            <person name="Fiddes I."/>
            <person name="Haussler D."/>
            <person name="Eichler E."/>
        </authorList>
    </citation>
    <scope>NUCLEOTIDE SEQUENCE [LARGE SCALE GENOMIC DNA]</scope>
    <source>
        <strain evidence="8">Susie</strain>
    </source>
</reference>
<dbReference type="GO" id="GO:0002177">
    <property type="term" value="C:manchette"/>
    <property type="evidence" value="ECO:0007669"/>
    <property type="project" value="Ensembl"/>
</dbReference>
<accession>A0A663D5N8</accession>
<dbReference type="GO" id="GO:0035720">
    <property type="term" value="P:intraciliary anterograde transport"/>
    <property type="evidence" value="ECO:0007669"/>
    <property type="project" value="Ensembl"/>
</dbReference>
<comment type="subcellular location">
    <subcellularLocation>
        <location evidence="1">Cell projection</location>
        <location evidence="1">Cilium</location>
    </subcellularLocation>
</comment>
<dbReference type="PANTHER" id="PTHR21683:SF7">
    <property type="entry name" value="COILED-COIL DOMAIN-CONTAINING PROTEIN 38"/>
    <property type="match status" value="1"/>
</dbReference>
<dbReference type="GeneTree" id="ENSGT00940000153110"/>
<evidence type="ECO:0000313" key="9">
    <source>
        <dbReference type="Ensembl" id="ENSPPYP00000005531.1"/>
    </source>
</evidence>
<dbReference type="GO" id="GO:0005813">
    <property type="term" value="C:centrosome"/>
    <property type="evidence" value="ECO:0007669"/>
    <property type="project" value="Ensembl"/>
</dbReference>
<feature type="region of interest" description="Disordered" evidence="6">
    <location>
        <begin position="266"/>
        <end position="310"/>
    </location>
</feature>
<dbReference type="STRING" id="9601.ENSPPYP00000005531"/>
<dbReference type="AlphaFoldDB" id="H2NIB3"/>
<evidence type="ECO:0000256" key="4">
    <source>
        <dbReference type="ARBA" id="ARBA00023273"/>
    </source>
</evidence>
<dbReference type="eggNOG" id="ENOG502QSDI">
    <property type="taxonomic scope" value="Eukaryota"/>
</dbReference>